<comment type="caution">
    <text evidence="1">The sequence shown here is derived from an EMBL/GenBank/DDBJ whole genome shotgun (WGS) entry which is preliminary data.</text>
</comment>
<sequence length="73" mass="8292">MCALLAERGMNISPTCPLCNSTPKAISHALRDCPKVQIFWNSFSSLCSVAAFYGTQFLDWLRLKCKSRQVWCF</sequence>
<dbReference type="Proteomes" id="UP000237347">
    <property type="component" value="Unassembled WGS sequence"/>
</dbReference>
<gene>
    <name evidence="1" type="ORF">CFP56_023398</name>
</gene>
<protein>
    <recommendedName>
        <fullName evidence="3">Reverse transcriptase zinc-binding domain-containing protein</fullName>
    </recommendedName>
</protein>
<evidence type="ECO:0000313" key="1">
    <source>
        <dbReference type="EMBL" id="KAK7835564.1"/>
    </source>
</evidence>
<organism evidence="1 2">
    <name type="scientific">Quercus suber</name>
    <name type="common">Cork oak</name>
    <dbReference type="NCBI Taxonomy" id="58331"/>
    <lineage>
        <taxon>Eukaryota</taxon>
        <taxon>Viridiplantae</taxon>
        <taxon>Streptophyta</taxon>
        <taxon>Embryophyta</taxon>
        <taxon>Tracheophyta</taxon>
        <taxon>Spermatophyta</taxon>
        <taxon>Magnoliopsida</taxon>
        <taxon>eudicotyledons</taxon>
        <taxon>Gunneridae</taxon>
        <taxon>Pentapetalae</taxon>
        <taxon>rosids</taxon>
        <taxon>fabids</taxon>
        <taxon>Fagales</taxon>
        <taxon>Fagaceae</taxon>
        <taxon>Quercus</taxon>
    </lineage>
</organism>
<accession>A0AAW0K8A0</accession>
<reference evidence="1 2" key="1">
    <citation type="journal article" date="2018" name="Sci. Data">
        <title>The draft genome sequence of cork oak.</title>
        <authorList>
            <person name="Ramos A.M."/>
            <person name="Usie A."/>
            <person name="Barbosa P."/>
            <person name="Barros P.M."/>
            <person name="Capote T."/>
            <person name="Chaves I."/>
            <person name="Simoes F."/>
            <person name="Abreu I."/>
            <person name="Carrasquinho I."/>
            <person name="Faro C."/>
            <person name="Guimaraes J.B."/>
            <person name="Mendonca D."/>
            <person name="Nobrega F."/>
            <person name="Rodrigues L."/>
            <person name="Saibo N.J.M."/>
            <person name="Varela M.C."/>
            <person name="Egas C."/>
            <person name="Matos J."/>
            <person name="Miguel C.M."/>
            <person name="Oliveira M.M."/>
            <person name="Ricardo C.P."/>
            <person name="Goncalves S."/>
        </authorList>
    </citation>
    <scope>NUCLEOTIDE SEQUENCE [LARGE SCALE GENOMIC DNA]</scope>
    <source>
        <strain evidence="2">cv. HL8</strain>
    </source>
</reference>
<name>A0AAW0K8A0_QUESU</name>
<keyword evidence="2" id="KW-1185">Reference proteome</keyword>
<evidence type="ECO:0000313" key="2">
    <source>
        <dbReference type="Proteomes" id="UP000237347"/>
    </source>
</evidence>
<evidence type="ECO:0008006" key="3">
    <source>
        <dbReference type="Google" id="ProtNLM"/>
    </source>
</evidence>
<dbReference type="AlphaFoldDB" id="A0AAW0K8A0"/>
<dbReference type="EMBL" id="PKMF04000369">
    <property type="protein sequence ID" value="KAK7835564.1"/>
    <property type="molecule type" value="Genomic_DNA"/>
</dbReference>
<proteinExistence type="predicted"/>